<accession>A0A8B6C259</accession>
<protein>
    <recommendedName>
        <fullName evidence="5">Granulins domain-containing protein</fullName>
    </recommendedName>
</protein>
<keyword evidence="1" id="KW-1133">Transmembrane helix</keyword>
<evidence type="ECO:0008006" key="5">
    <source>
        <dbReference type="Google" id="ProtNLM"/>
    </source>
</evidence>
<dbReference type="AlphaFoldDB" id="A0A8B6C259"/>
<reference evidence="3" key="1">
    <citation type="submission" date="2018-11" db="EMBL/GenBank/DDBJ databases">
        <authorList>
            <person name="Alioto T."/>
            <person name="Alioto T."/>
        </authorList>
    </citation>
    <scope>NUCLEOTIDE SEQUENCE</scope>
</reference>
<feature type="signal peptide" evidence="2">
    <location>
        <begin position="1"/>
        <end position="19"/>
    </location>
</feature>
<evidence type="ECO:0000256" key="2">
    <source>
        <dbReference type="SAM" id="SignalP"/>
    </source>
</evidence>
<dbReference type="Proteomes" id="UP000596742">
    <property type="component" value="Unassembled WGS sequence"/>
</dbReference>
<organism evidence="3 4">
    <name type="scientific">Mytilus galloprovincialis</name>
    <name type="common">Mediterranean mussel</name>
    <dbReference type="NCBI Taxonomy" id="29158"/>
    <lineage>
        <taxon>Eukaryota</taxon>
        <taxon>Metazoa</taxon>
        <taxon>Spiralia</taxon>
        <taxon>Lophotrochozoa</taxon>
        <taxon>Mollusca</taxon>
        <taxon>Bivalvia</taxon>
        <taxon>Autobranchia</taxon>
        <taxon>Pteriomorphia</taxon>
        <taxon>Mytilida</taxon>
        <taxon>Mytiloidea</taxon>
        <taxon>Mytilidae</taxon>
        <taxon>Mytilinae</taxon>
        <taxon>Mytilus</taxon>
    </lineage>
</organism>
<evidence type="ECO:0000313" key="3">
    <source>
        <dbReference type="EMBL" id="VDH98551.1"/>
    </source>
</evidence>
<proteinExistence type="predicted"/>
<keyword evidence="1" id="KW-0812">Transmembrane</keyword>
<evidence type="ECO:0000313" key="4">
    <source>
        <dbReference type="Proteomes" id="UP000596742"/>
    </source>
</evidence>
<name>A0A8B6C259_MYTGA</name>
<gene>
    <name evidence="3" type="ORF">MGAL_10B084256</name>
</gene>
<dbReference type="EMBL" id="UYJE01001021">
    <property type="protein sequence ID" value="VDH98551.1"/>
    <property type="molecule type" value="Genomic_DNA"/>
</dbReference>
<keyword evidence="2" id="KW-0732">Signal</keyword>
<evidence type="ECO:0000256" key="1">
    <source>
        <dbReference type="SAM" id="Phobius"/>
    </source>
</evidence>
<sequence>MGLVQLTFTISFWILIVNGSCPFEYYQCSEFPDLCCPDGYNCTGSTTCEKNPIYPTSSSGAAIAAGILGGIILIAVVCGVISAAIKCKFYVKCSTVLKVVQSKIAHAMRHCYARNISANKVLSFYTHFFVKVVVPWRNLVIRTTKTKDQLPN</sequence>
<dbReference type="OrthoDB" id="6154013at2759"/>
<feature type="chain" id="PRO_5032451242" description="Granulins domain-containing protein" evidence="2">
    <location>
        <begin position="20"/>
        <end position="152"/>
    </location>
</feature>
<feature type="transmembrane region" description="Helical" evidence="1">
    <location>
        <begin position="61"/>
        <end position="85"/>
    </location>
</feature>
<comment type="caution">
    <text evidence="3">The sequence shown here is derived from an EMBL/GenBank/DDBJ whole genome shotgun (WGS) entry which is preliminary data.</text>
</comment>
<keyword evidence="4" id="KW-1185">Reference proteome</keyword>
<keyword evidence="1" id="KW-0472">Membrane</keyword>